<keyword evidence="2" id="KW-1185">Reference proteome</keyword>
<accession>A0AAE1FJ80</accession>
<evidence type="ECO:0000313" key="1">
    <source>
        <dbReference type="EMBL" id="KAK3874511.1"/>
    </source>
</evidence>
<sequence>MRHRGYSGTTSKMHKPPGPRTIARLLCHVIKTEDPTSTPRVHAVRDMAASLSFIRTPSLSQVQRGGSGLILPSTIPEPRRDPLTVRGSRYHGLIQSLQLRVPFYIPRPIRLPANRKGMMFLTSLKLQRKKHDISITCKCKKN</sequence>
<dbReference type="AlphaFoldDB" id="A0AAE1FJ80"/>
<gene>
    <name evidence="1" type="ORF">Pcinc_020531</name>
</gene>
<comment type="caution">
    <text evidence="1">The sequence shown here is derived from an EMBL/GenBank/DDBJ whole genome shotgun (WGS) entry which is preliminary data.</text>
</comment>
<proteinExistence type="predicted"/>
<organism evidence="1 2">
    <name type="scientific">Petrolisthes cinctipes</name>
    <name type="common">Flat porcelain crab</name>
    <dbReference type="NCBI Taxonomy" id="88211"/>
    <lineage>
        <taxon>Eukaryota</taxon>
        <taxon>Metazoa</taxon>
        <taxon>Ecdysozoa</taxon>
        <taxon>Arthropoda</taxon>
        <taxon>Crustacea</taxon>
        <taxon>Multicrustacea</taxon>
        <taxon>Malacostraca</taxon>
        <taxon>Eumalacostraca</taxon>
        <taxon>Eucarida</taxon>
        <taxon>Decapoda</taxon>
        <taxon>Pleocyemata</taxon>
        <taxon>Anomura</taxon>
        <taxon>Galatheoidea</taxon>
        <taxon>Porcellanidae</taxon>
        <taxon>Petrolisthes</taxon>
    </lineage>
</organism>
<evidence type="ECO:0000313" key="2">
    <source>
        <dbReference type="Proteomes" id="UP001286313"/>
    </source>
</evidence>
<dbReference type="Proteomes" id="UP001286313">
    <property type="component" value="Unassembled WGS sequence"/>
</dbReference>
<dbReference type="EMBL" id="JAWQEG010002096">
    <property type="protein sequence ID" value="KAK3874511.1"/>
    <property type="molecule type" value="Genomic_DNA"/>
</dbReference>
<name>A0AAE1FJ80_PETCI</name>
<reference evidence="1" key="1">
    <citation type="submission" date="2023-10" db="EMBL/GenBank/DDBJ databases">
        <title>Genome assemblies of two species of porcelain crab, Petrolisthes cinctipes and Petrolisthes manimaculis (Anomura: Porcellanidae).</title>
        <authorList>
            <person name="Angst P."/>
        </authorList>
    </citation>
    <scope>NUCLEOTIDE SEQUENCE</scope>
    <source>
        <strain evidence="1">PB745_01</strain>
        <tissue evidence="1">Gill</tissue>
    </source>
</reference>
<protein>
    <submittedName>
        <fullName evidence="1">Uncharacterized protein</fullName>
    </submittedName>
</protein>